<evidence type="ECO:0000259" key="8">
    <source>
        <dbReference type="Pfam" id="PF01326"/>
    </source>
</evidence>
<keyword evidence="3" id="KW-0067">ATP-binding</keyword>
<dbReference type="Gene3D" id="3.30.1490.20">
    <property type="entry name" value="ATP-grasp fold, A domain"/>
    <property type="match status" value="1"/>
</dbReference>
<gene>
    <name evidence="9" type="ORF">BC343_17590</name>
</gene>
<evidence type="ECO:0000259" key="7">
    <source>
        <dbReference type="Pfam" id="PF00391"/>
    </source>
</evidence>
<dbReference type="InterPro" id="IPR051549">
    <property type="entry name" value="PEP_Utilizing_Enz"/>
</dbReference>
<organism evidence="9 10">
    <name type="scientific">Mucilaginibacter pedocola</name>
    <dbReference type="NCBI Taxonomy" id="1792845"/>
    <lineage>
        <taxon>Bacteria</taxon>
        <taxon>Pseudomonadati</taxon>
        <taxon>Bacteroidota</taxon>
        <taxon>Sphingobacteriia</taxon>
        <taxon>Sphingobacteriales</taxon>
        <taxon>Sphingobacteriaceae</taxon>
        <taxon>Mucilaginibacter</taxon>
    </lineage>
</organism>
<dbReference type="PANTHER" id="PTHR43615">
    <property type="entry name" value="PHOSPHOENOLPYRUVATE SYNTHASE-RELATED"/>
    <property type="match status" value="1"/>
</dbReference>
<dbReference type="FunFam" id="3.30.1490.20:FF:000010">
    <property type="entry name" value="Phosphoenolpyruvate synthase"/>
    <property type="match status" value="1"/>
</dbReference>
<dbReference type="GO" id="GO:0016301">
    <property type="term" value="F:kinase activity"/>
    <property type="evidence" value="ECO:0007669"/>
    <property type="project" value="InterPro"/>
</dbReference>
<dbReference type="FunFam" id="3.50.30.10:FF:000007">
    <property type="entry name" value="Phosphoenolpyruvate synthase"/>
    <property type="match status" value="1"/>
</dbReference>
<dbReference type="Pfam" id="PF00391">
    <property type="entry name" value="PEP-utilizers"/>
    <property type="match status" value="1"/>
</dbReference>
<comment type="pathway">
    <text evidence="4">Antibiotic biosynthesis; prodigiosin biosynthesis.</text>
</comment>
<feature type="domain" description="PEP-utilising enzyme mobile" evidence="7">
    <location>
        <begin position="786"/>
        <end position="857"/>
    </location>
</feature>
<feature type="domain" description="Pyruvate phosphate dikinase AMP/ATP-binding" evidence="8">
    <location>
        <begin position="17"/>
        <end position="315"/>
    </location>
</feature>
<evidence type="ECO:0000256" key="2">
    <source>
        <dbReference type="ARBA" id="ARBA00022741"/>
    </source>
</evidence>
<accession>A0A1S9P782</accession>
<reference evidence="9 10" key="1">
    <citation type="submission" date="2016-07" db="EMBL/GenBank/DDBJ databases">
        <title>Genomic analysis of zinc-resistant bacterium Mucilaginibacter pedocola TBZ30.</title>
        <authorList>
            <person name="Huang J."/>
            <person name="Tang J."/>
        </authorList>
    </citation>
    <scope>NUCLEOTIDE SEQUENCE [LARGE SCALE GENOMIC DNA]</scope>
    <source>
        <strain evidence="9 10">TBZ30</strain>
    </source>
</reference>
<dbReference type="STRING" id="1792845.BC343_17590"/>
<dbReference type="InterPro" id="IPR036637">
    <property type="entry name" value="Phosphohistidine_dom_sf"/>
</dbReference>
<protein>
    <recommendedName>
        <fullName evidence="5">Prodigiosin synthesizing transferase PigC</fullName>
    </recommendedName>
    <alternativeName>
        <fullName evidence="6">Prodigiosin synthetase PigC</fullName>
    </alternativeName>
</protein>
<dbReference type="PANTHER" id="PTHR43615:SF1">
    <property type="entry name" value="PPDK_N DOMAIN-CONTAINING PROTEIN"/>
    <property type="match status" value="1"/>
</dbReference>
<dbReference type="RefSeq" id="WP_078351213.1">
    <property type="nucleotide sequence ID" value="NZ_MBTF01000038.1"/>
</dbReference>
<proteinExistence type="inferred from homology"/>
<keyword evidence="9" id="KW-0670">Pyruvate</keyword>
<evidence type="ECO:0000313" key="10">
    <source>
        <dbReference type="Proteomes" id="UP000189739"/>
    </source>
</evidence>
<evidence type="ECO:0000256" key="3">
    <source>
        <dbReference type="ARBA" id="ARBA00022840"/>
    </source>
</evidence>
<dbReference type="Gene3D" id="3.50.30.10">
    <property type="entry name" value="Phosphohistidine domain"/>
    <property type="match status" value="1"/>
</dbReference>
<dbReference type="NCBIfam" id="NF004879">
    <property type="entry name" value="PRK06241.1-4"/>
    <property type="match status" value="1"/>
</dbReference>
<evidence type="ECO:0000313" key="9">
    <source>
        <dbReference type="EMBL" id="OOQ56799.1"/>
    </source>
</evidence>
<comment type="caution">
    <text evidence="9">The sequence shown here is derived from an EMBL/GenBank/DDBJ whole genome shotgun (WGS) entry which is preliminary data.</text>
</comment>
<dbReference type="OrthoDB" id="9765468at2"/>
<dbReference type="SUPFAM" id="SSF52009">
    <property type="entry name" value="Phosphohistidine domain"/>
    <property type="match status" value="1"/>
</dbReference>
<dbReference type="AlphaFoldDB" id="A0A1S9P782"/>
<keyword evidence="10" id="KW-1185">Reference proteome</keyword>
<dbReference type="InterPro" id="IPR008279">
    <property type="entry name" value="PEP-util_enz_mobile_dom"/>
</dbReference>
<dbReference type="Gene3D" id="3.30.470.20">
    <property type="entry name" value="ATP-grasp fold, B domain"/>
    <property type="match status" value="1"/>
</dbReference>
<evidence type="ECO:0000256" key="4">
    <source>
        <dbReference type="ARBA" id="ARBA00060561"/>
    </source>
</evidence>
<dbReference type="InterPro" id="IPR002192">
    <property type="entry name" value="PPDK_AMP/ATP-bd"/>
</dbReference>
<evidence type="ECO:0000256" key="5">
    <source>
        <dbReference type="ARBA" id="ARBA00068614"/>
    </source>
</evidence>
<dbReference type="InterPro" id="IPR013815">
    <property type="entry name" value="ATP_grasp_subdomain_1"/>
</dbReference>
<dbReference type="NCBIfam" id="NF004877">
    <property type="entry name" value="PRK06241.1-2"/>
    <property type="match status" value="1"/>
</dbReference>
<name>A0A1S9P782_9SPHI</name>
<sequence length="862" mass="94280">MGKYTLNFGEINKGHINLAGGKAANLGELLLTEGIVVPPGFCVTTQAYGEVTDSTPRLQLLLDELESLTPADRKNVATISANVRKLIEEQPITESVANEIAESIKLSGESIAYAVRSSATAEDLPGASFAGQQDTYLNIIGTDAILKHISKCWASLFTERAVLYRMQNGFGQRQVRLAVVVQQMVFPQASGIMFTADPVNGNRKVVSIDAGYGLGEALVSGLVNADNYKVKAGAIINKIIPAKALAIYTDEQGGTKTHDIEPDLQTAQVLTDTQIVQLATLGGKIEQHFGAPQDIEWCLADGEFYVVQSRPITTLYPLPEVTDADKHVYISVGHQQMMTDAMKPLGLSIWQLTASRPMYTAGGRLFVDIAAGLATAAGRQALMNTLGQSDPLVRDALETLMARENIEKPEADVTPLSAAPPPRPQIANDPAVAAKLVQQSRELMASLQQHLEGKHGAEVFSLILEDIRQLKQLLFEPDNIGAIMAVMSATLWLNQKMADWLGEKNAADVLSQSVTGNITAEMGLELMDVADVIRTYPEVVNYLEDTKQHNFLTGLDNLPGGLESRQAIEDYLIKYGMRCAGEIDITKIRWSENPAILIPLILTNIKTFAPGAAKQRYEQGLREAIAKEQELLVRLRELPDGETKATETAEMISLLRNFSGYREYPKYTMVSHYFAWKKALLKEAEQLVNAGLLEEKEDAFYLTFHEFQDAVRTQKLDDMLIAKRKEEHRLFEKLTPPRVMTSDGEVITGRYKPENLPAGAIAGLAVSSGIVEGRARVILKMEDADIQDGDILVTAFTDPSWTPLFVSIKGLITEVGGLMTHGSVIAREYGLPAVVGVENATRLIADGHRIRVNGTDGFVELL</sequence>
<dbReference type="SUPFAM" id="SSF56059">
    <property type="entry name" value="Glutathione synthetase ATP-binding domain-like"/>
    <property type="match status" value="1"/>
</dbReference>
<dbReference type="GO" id="GO:0005524">
    <property type="term" value="F:ATP binding"/>
    <property type="evidence" value="ECO:0007669"/>
    <property type="project" value="UniProtKB-KW"/>
</dbReference>
<keyword evidence="2" id="KW-0547">Nucleotide-binding</keyword>
<dbReference type="Pfam" id="PF01326">
    <property type="entry name" value="PPDK_N"/>
    <property type="match status" value="1"/>
</dbReference>
<comment type="similarity">
    <text evidence="1">Belongs to the PIGC family.</text>
</comment>
<dbReference type="NCBIfam" id="NF041857">
    <property type="entry name" value="RIF_Ptrans_rph"/>
    <property type="match status" value="1"/>
</dbReference>
<evidence type="ECO:0000256" key="6">
    <source>
        <dbReference type="ARBA" id="ARBA00080054"/>
    </source>
</evidence>
<evidence type="ECO:0000256" key="1">
    <source>
        <dbReference type="ARBA" id="ARBA00008321"/>
    </source>
</evidence>
<dbReference type="EMBL" id="MBTF01000038">
    <property type="protein sequence ID" value="OOQ56799.1"/>
    <property type="molecule type" value="Genomic_DNA"/>
</dbReference>
<dbReference type="Proteomes" id="UP000189739">
    <property type="component" value="Unassembled WGS sequence"/>
</dbReference>
<dbReference type="NCBIfam" id="NF004878">
    <property type="entry name" value="PRK06241.1-3"/>
    <property type="match status" value="1"/>
</dbReference>